<evidence type="ECO:0000313" key="2">
    <source>
        <dbReference type="Proteomes" id="UP000196355"/>
    </source>
</evidence>
<name>A0A202BX63_9FLAO</name>
<dbReference type="RefSeq" id="WP_087711486.1">
    <property type="nucleotide sequence ID" value="NZ_MVAG01000128.1"/>
</dbReference>
<reference evidence="2" key="1">
    <citation type="submission" date="2017-02" db="EMBL/GenBank/DDBJ databases">
        <authorList>
            <person name="Tetz G."/>
            <person name="Tetz V."/>
        </authorList>
    </citation>
    <scope>NUCLEOTIDE SEQUENCE [LARGE SCALE GENOMIC DNA]</scope>
    <source>
        <strain evidence="2">VT16-26</strain>
    </source>
</reference>
<protein>
    <recommendedName>
        <fullName evidence="3">Histidine kinase</fullName>
    </recommendedName>
</protein>
<proteinExistence type="predicted"/>
<dbReference type="Proteomes" id="UP000196355">
    <property type="component" value="Unassembled WGS sequence"/>
</dbReference>
<comment type="caution">
    <text evidence="1">The sequence shown here is derived from an EMBL/GenBank/DDBJ whole genome shotgun (WGS) entry which is preliminary data.</text>
</comment>
<gene>
    <name evidence="1" type="ORF">B0E34_17245</name>
</gene>
<dbReference type="EMBL" id="MVAG01000128">
    <property type="protein sequence ID" value="OVE55955.1"/>
    <property type="molecule type" value="Genomic_DNA"/>
</dbReference>
<keyword evidence="2" id="KW-1185">Reference proteome</keyword>
<sequence length="88" mass="10153">MAKQITQAQLDKIKELRRQLDALTTVDSRIGNLVHIQQILNDVDSGSNFYNNLSVELIKYTTRRERYEGFNTLTSIVSNAINYYEGEL</sequence>
<accession>A0A202BX63</accession>
<evidence type="ECO:0000313" key="1">
    <source>
        <dbReference type="EMBL" id="OVE55955.1"/>
    </source>
</evidence>
<dbReference type="AlphaFoldDB" id="A0A202BX63"/>
<evidence type="ECO:0008006" key="3">
    <source>
        <dbReference type="Google" id="ProtNLM"/>
    </source>
</evidence>
<organism evidence="1 2">
    <name type="scientific">Chryseobacterium mucoviscidosis</name>
    <dbReference type="NCBI Taxonomy" id="1945581"/>
    <lineage>
        <taxon>Bacteria</taxon>
        <taxon>Pseudomonadati</taxon>
        <taxon>Bacteroidota</taxon>
        <taxon>Flavobacteriia</taxon>
        <taxon>Flavobacteriales</taxon>
        <taxon>Weeksellaceae</taxon>
        <taxon>Chryseobacterium group</taxon>
        <taxon>Chryseobacterium</taxon>
    </lineage>
</organism>